<dbReference type="AlphaFoldDB" id="A0A8H3FJZ3"/>
<keyword evidence="3" id="KW-1185">Reference proteome</keyword>
<sequence length="98" mass="10849">MFGIIRLGYVAKSFHDFFHPAESFTNNIDTAPGFWTTAEVSVGVVAACLPPLSPLIRRVPSPRQLYRSLRGSPSRDGYVLERLDGSEHRAKDEETGVS</sequence>
<evidence type="ECO:0000313" key="3">
    <source>
        <dbReference type="Proteomes" id="UP000664521"/>
    </source>
</evidence>
<dbReference type="Proteomes" id="UP000664521">
    <property type="component" value="Unassembled WGS sequence"/>
</dbReference>
<name>A0A8H3FJZ3_9LECA</name>
<feature type="compositionally biased region" description="Basic and acidic residues" evidence="1">
    <location>
        <begin position="78"/>
        <end position="98"/>
    </location>
</feature>
<feature type="region of interest" description="Disordered" evidence="1">
    <location>
        <begin position="67"/>
        <end position="98"/>
    </location>
</feature>
<dbReference type="EMBL" id="CAJPDS010000044">
    <property type="protein sequence ID" value="CAF9927356.1"/>
    <property type="molecule type" value="Genomic_DNA"/>
</dbReference>
<organism evidence="2 3">
    <name type="scientific">Heterodermia speciosa</name>
    <dbReference type="NCBI Taxonomy" id="116794"/>
    <lineage>
        <taxon>Eukaryota</taxon>
        <taxon>Fungi</taxon>
        <taxon>Dikarya</taxon>
        <taxon>Ascomycota</taxon>
        <taxon>Pezizomycotina</taxon>
        <taxon>Lecanoromycetes</taxon>
        <taxon>OSLEUM clade</taxon>
        <taxon>Lecanoromycetidae</taxon>
        <taxon>Caliciales</taxon>
        <taxon>Physciaceae</taxon>
        <taxon>Heterodermia</taxon>
    </lineage>
</organism>
<reference evidence="2" key="1">
    <citation type="submission" date="2021-03" db="EMBL/GenBank/DDBJ databases">
        <authorList>
            <person name="Tagirdzhanova G."/>
        </authorList>
    </citation>
    <scope>NUCLEOTIDE SEQUENCE</scope>
</reference>
<comment type="caution">
    <text evidence="2">The sequence shown here is derived from an EMBL/GenBank/DDBJ whole genome shotgun (WGS) entry which is preliminary data.</text>
</comment>
<proteinExistence type="predicted"/>
<protein>
    <submittedName>
        <fullName evidence="2">Uncharacterized protein</fullName>
    </submittedName>
</protein>
<dbReference type="OrthoDB" id="5393606at2759"/>
<evidence type="ECO:0000313" key="2">
    <source>
        <dbReference type="EMBL" id="CAF9927356.1"/>
    </source>
</evidence>
<gene>
    <name evidence="2" type="ORF">HETSPECPRED_006564</name>
</gene>
<evidence type="ECO:0000256" key="1">
    <source>
        <dbReference type="SAM" id="MobiDB-lite"/>
    </source>
</evidence>
<accession>A0A8H3FJZ3</accession>